<dbReference type="PANTHER" id="PTHR48086:SF3">
    <property type="entry name" value="SODIUM_PROLINE SYMPORTER"/>
    <property type="match status" value="1"/>
</dbReference>
<evidence type="ECO:0000256" key="3">
    <source>
        <dbReference type="ARBA" id="ARBA00022448"/>
    </source>
</evidence>
<dbReference type="GO" id="GO:0031402">
    <property type="term" value="F:sodium ion binding"/>
    <property type="evidence" value="ECO:0007669"/>
    <property type="project" value="UniProtKB-UniRule"/>
</dbReference>
<dbReference type="GO" id="GO:0005298">
    <property type="term" value="F:proline:sodium symporter activity"/>
    <property type="evidence" value="ECO:0007669"/>
    <property type="project" value="UniProtKB-UniRule"/>
</dbReference>
<dbReference type="GO" id="GO:0005886">
    <property type="term" value="C:plasma membrane"/>
    <property type="evidence" value="ECO:0007669"/>
    <property type="project" value="UniProtKB-SubCell"/>
</dbReference>
<gene>
    <name evidence="15" type="ORF">F3N42_02500</name>
</gene>
<feature type="transmembrane region" description="Helical" evidence="14">
    <location>
        <begin position="274"/>
        <end position="297"/>
    </location>
</feature>
<dbReference type="InterPro" id="IPR050277">
    <property type="entry name" value="Sodium:Solute_Symporter"/>
</dbReference>
<evidence type="ECO:0000256" key="4">
    <source>
        <dbReference type="ARBA" id="ARBA00022475"/>
    </source>
</evidence>
<keyword evidence="16" id="KW-1185">Reference proteome</keyword>
<feature type="transmembrane region" description="Helical" evidence="14">
    <location>
        <begin position="45"/>
        <end position="69"/>
    </location>
</feature>
<evidence type="ECO:0000256" key="2">
    <source>
        <dbReference type="ARBA" id="ARBA00006434"/>
    </source>
</evidence>
<comment type="function">
    <text evidence="14">Catalyzes the sodium-dependent uptake of extracellular L-proline.</text>
</comment>
<dbReference type="RefSeq" id="WP_150862805.1">
    <property type="nucleotide sequence ID" value="NZ_VYXP01000002.1"/>
</dbReference>
<name>A0A5N0TGJ0_9GAMM</name>
<evidence type="ECO:0000256" key="8">
    <source>
        <dbReference type="ARBA" id="ARBA00023053"/>
    </source>
</evidence>
<dbReference type="PANTHER" id="PTHR48086">
    <property type="entry name" value="SODIUM/PROLINE SYMPORTER-RELATED"/>
    <property type="match status" value="1"/>
</dbReference>
<evidence type="ECO:0000313" key="15">
    <source>
        <dbReference type="EMBL" id="KAA9133247.1"/>
    </source>
</evidence>
<sequence length="467" mass="49131">MEHANIVIATLVLYFAGLVAIGLWASRRTSDNEDFFLGGRQLGPWVAAISYAASASSAWTLLGLSGAAWVMGPSVIWVAMGSCSGMLVAWFWIGPRLRLHSHERRQLTVTEFLAGNATGRPRAAIVIAASLIILLTFVFYVAAQFQGAGNTFASTFDMRPQTAVLLGAVIIMVYTLLGGFWAVSVTDTVQGLLMAVTAIVLPVAALVAVGGPAGLVQALQQQPPEYLSWTGGARGITALLVIGGALGIGFGTYGQPHLLVRFMALRDARALRQARAITIAWYAIVFTGMCVLGLAGRVLVADATNPETVFFTLTAELFPPVVAAVLLAAVLSAIMSTADSQLLVAASAVAHDLDPSRGKAGRALMRSRLAIVVIVVAAVLVALYLPEKIFSRVLFAWNALGAAFGPVVFLRLAGWPLRPGGVLASMLAGFGFSVAFYLLPNAPGDALERLAPFFIALAIALAARRRG</sequence>
<dbReference type="InterPro" id="IPR011851">
    <property type="entry name" value="Na/Pro_symporter"/>
</dbReference>
<dbReference type="PROSITE" id="PS50283">
    <property type="entry name" value="NA_SOLUT_SYMP_3"/>
    <property type="match status" value="1"/>
</dbReference>
<feature type="transmembrane region" description="Helical" evidence="14">
    <location>
        <begin position="446"/>
        <end position="463"/>
    </location>
</feature>
<keyword evidence="9 14" id="KW-0406">Ion transport</keyword>
<evidence type="ECO:0000256" key="1">
    <source>
        <dbReference type="ARBA" id="ARBA00004651"/>
    </source>
</evidence>
<dbReference type="InterPro" id="IPR001734">
    <property type="entry name" value="Na/solute_symporter"/>
</dbReference>
<keyword evidence="7 14" id="KW-1133">Transmembrane helix</keyword>
<evidence type="ECO:0000256" key="5">
    <source>
        <dbReference type="ARBA" id="ARBA00022692"/>
    </source>
</evidence>
<evidence type="ECO:0000313" key="16">
    <source>
        <dbReference type="Proteomes" id="UP000325372"/>
    </source>
</evidence>
<keyword evidence="4" id="KW-1003">Cell membrane</keyword>
<dbReference type="Pfam" id="PF00474">
    <property type="entry name" value="SSF"/>
    <property type="match status" value="1"/>
</dbReference>
<keyword evidence="5 14" id="KW-0812">Transmembrane</keyword>
<feature type="transmembrane region" description="Helical" evidence="14">
    <location>
        <begin position="192"/>
        <end position="215"/>
    </location>
</feature>
<dbReference type="Gene3D" id="1.20.1730.10">
    <property type="entry name" value="Sodium/glucose cotransporter"/>
    <property type="match status" value="1"/>
</dbReference>
<feature type="transmembrane region" description="Helical" evidence="14">
    <location>
        <begin position="317"/>
        <end position="335"/>
    </location>
</feature>
<comment type="similarity">
    <text evidence="2 13">Belongs to the sodium:solute symporter (SSF) (TC 2.A.21) family.</text>
</comment>
<reference evidence="15 16" key="1">
    <citation type="submission" date="2019-09" db="EMBL/GenBank/DDBJ databases">
        <title>Wenzhouxiangella sp. Genome sequencing and assembly.</title>
        <authorList>
            <person name="Zhang R."/>
        </authorList>
    </citation>
    <scope>NUCLEOTIDE SEQUENCE [LARGE SCALE GENOMIC DNA]</scope>
    <source>
        <strain evidence="15 16">W260</strain>
    </source>
</reference>
<feature type="transmembrane region" description="Helical" evidence="14">
    <location>
        <begin position="163"/>
        <end position="185"/>
    </location>
</feature>
<evidence type="ECO:0000256" key="13">
    <source>
        <dbReference type="RuleBase" id="RU362091"/>
    </source>
</evidence>
<keyword evidence="8 14" id="KW-0915">Sodium</keyword>
<dbReference type="NCBIfam" id="TIGR00813">
    <property type="entry name" value="sss"/>
    <property type="match status" value="1"/>
</dbReference>
<accession>A0A5N0TGJ0</accession>
<feature type="transmembrane region" description="Helical" evidence="14">
    <location>
        <begin position="422"/>
        <end position="440"/>
    </location>
</feature>
<keyword evidence="3 14" id="KW-0813">Transport</keyword>
<keyword evidence="6 14" id="KW-0769">Symport</keyword>
<evidence type="ECO:0000256" key="10">
    <source>
        <dbReference type="ARBA" id="ARBA00023136"/>
    </source>
</evidence>
<evidence type="ECO:0000256" key="9">
    <source>
        <dbReference type="ARBA" id="ARBA00023065"/>
    </source>
</evidence>
<feature type="transmembrane region" description="Helical" evidence="14">
    <location>
        <begin position="369"/>
        <end position="386"/>
    </location>
</feature>
<keyword evidence="10 14" id="KW-0472">Membrane</keyword>
<feature type="transmembrane region" description="Helical" evidence="14">
    <location>
        <begin position="123"/>
        <end position="143"/>
    </location>
</feature>
<feature type="transmembrane region" description="Helical" evidence="14">
    <location>
        <begin position="235"/>
        <end position="253"/>
    </location>
</feature>
<dbReference type="AlphaFoldDB" id="A0A5N0TGJ0"/>
<feature type="transmembrane region" description="Helical" evidence="14">
    <location>
        <begin position="6"/>
        <end position="25"/>
    </location>
</feature>
<evidence type="ECO:0000256" key="14">
    <source>
        <dbReference type="RuleBase" id="RU366012"/>
    </source>
</evidence>
<comment type="caution">
    <text evidence="15">The sequence shown here is derived from an EMBL/GenBank/DDBJ whole genome shotgun (WGS) entry which is preliminary data.</text>
</comment>
<keyword evidence="14" id="KW-0029">Amino-acid transport</keyword>
<protein>
    <recommendedName>
        <fullName evidence="14">Sodium/proline symporter</fullName>
    </recommendedName>
    <alternativeName>
        <fullName evidence="14">Proline permease</fullName>
    </alternativeName>
</protein>
<evidence type="ECO:0000256" key="12">
    <source>
        <dbReference type="ARBA" id="ARBA00033708"/>
    </source>
</evidence>
<comment type="subcellular location">
    <subcellularLocation>
        <location evidence="14">Cell inner membrane</location>
        <topology evidence="14">Multi-pass membrane protein</topology>
    </subcellularLocation>
    <subcellularLocation>
        <location evidence="1">Cell membrane</location>
        <topology evidence="1">Multi-pass membrane protein</topology>
    </subcellularLocation>
</comment>
<dbReference type="InterPro" id="IPR038377">
    <property type="entry name" value="Na/Glc_symporter_sf"/>
</dbReference>
<dbReference type="EMBL" id="VYXP01000002">
    <property type="protein sequence ID" value="KAA9133247.1"/>
    <property type="molecule type" value="Genomic_DNA"/>
</dbReference>
<dbReference type="CDD" id="cd11475">
    <property type="entry name" value="SLC5sbd_PutP"/>
    <property type="match status" value="1"/>
</dbReference>
<keyword evidence="14" id="KW-0997">Cell inner membrane</keyword>
<organism evidence="15 16">
    <name type="scientific">Marinihelvus fidelis</name>
    <dbReference type="NCBI Taxonomy" id="2613842"/>
    <lineage>
        <taxon>Bacteria</taxon>
        <taxon>Pseudomonadati</taxon>
        <taxon>Pseudomonadota</taxon>
        <taxon>Gammaproteobacteria</taxon>
        <taxon>Chromatiales</taxon>
        <taxon>Wenzhouxiangellaceae</taxon>
        <taxon>Marinihelvus</taxon>
    </lineage>
</organism>
<keyword evidence="11 14" id="KW-0739">Sodium transport</keyword>
<evidence type="ECO:0000256" key="11">
    <source>
        <dbReference type="ARBA" id="ARBA00023201"/>
    </source>
</evidence>
<feature type="transmembrane region" description="Helical" evidence="14">
    <location>
        <begin position="392"/>
        <end position="410"/>
    </location>
</feature>
<feature type="transmembrane region" description="Helical" evidence="14">
    <location>
        <begin position="75"/>
        <end position="94"/>
    </location>
</feature>
<evidence type="ECO:0000256" key="7">
    <source>
        <dbReference type="ARBA" id="ARBA00022989"/>
    </source>
</evidence>
<proteinExistence type="inferred from homology"/>
<dbReference type="Proteomes" id="UP000325372">
    <property type="component" value="Unassembled WGS sequence"/>
</dbReference>
<comment type="catalytic activity">
    <reaction evidence="12">
        <text>L-proline(in) + Na(+)(in) = L-proline(out) + Na(+)(out)</text>
        <dbReference type="Rhea" id="RHEA:28967"/>
        <dbReference type="ChEBI" id="CHEBI:29101"/>
        <dbReference type="ChEBI" id="CHEBI:60039"/>
    </reaction>
</comment>
<evidence type="ECO:0000256" key="6">
    <source>
        <dbReference type="ARBA" id="ARBA00022847"/>
    </source>
</evidence>
<dbReference type="GO" id="GO:0015824">
    <property type="term" value="P:proline transport"/>
    <property type="evidence" value="ECO:0007669"/>
    <property type="project" value="UniProtKB-UniRule"/>
</dbReference>